<dbReference type="AlphaFoldDB" id="A0A532V826"/>
<dbReference type="EMBL" id="NJBO01000005">
    <property type="protein sequence ID" value="TKJ43365.1"/>
    <property type="molecule type" value="Genomic_DNA"/>
</dbReference>
<feature type="binding site" evidence="8">
    <location>
        <position position="185"/>
    </location>
    <ligand>
        <name>ATP</name>
        <dbReference type="ChEBI" id="CHEBI:30616"/>
    </ligand>
</feature>
<gene>
    <name evidence="8 10" type="primary">trpS</name>
    <name evidence="10" type="ORF">CEE36_04480</name>
</gene>
<keyword evidence="2 8" id="KW-0436">Ligase</keyword>
<dbReference type="CDD" id="cd00806">
    <property type="entry name" value="TrpRS_core"/>
    <property type="match status" value="1"/>
</dbReference>
<feature type="binding site" evidence="8">
    <location>
        <begin position="11"/>
        <end position="13"/>
    </location>
    <ligand>
        <name>ATP</name>
        <dbReference type="ChEBI" id="CHEBI:30616"/>
    </ligand>
</feature>
<comment type="caution">
    <text evidence="10">The sequence shown here is derived from an EMBL/GenBank/DDBJ whole genome shotgun (WGS) entry which is preliminary data.</text>
</comment>
<dbReference type="PANTHER" id="PTHR43766:SF1">
    <property type="entry name" value="TRYPTOPHAN--TRNA LIGASE, MITOCHONDRIAL"/>
    <property type="match status" value="1"/>
</dbReference>
<feature type="binding site" evidence="8">
    <location>
        <position position="135"/>
    </location>
    <ligand>
        <name>L-tryptophan</name>
        <dbReference type="ChEBI" id="CHEBI:57912"/>
    </ligand>
</feature>
<dbReference type="GO" id="GO:0005524">
    <property type="term" value="F:ATP binding"/>
    <property type="evidence" value="ECO:0007669"/>
    <property type="project" value="UniProtKB-UniRule"/>
</dbReference>
<evidence type="ECO:0000256" key="9">
    <source>
        <dbReference type="RuleBase" id="RU363036"/>
    </source>
</evidence>
<reference evidence="10 11" key="1">
    <citation type="submission" date="2017-06" db="EMBL/GenBank/DDBJ databases">
        <title>Novel microbial phyla capable of carbon fixation and sulfur reduction in deep-sea sediments.</title>
        <authorList>
            <person name="Huang J."/>
            <person name="Baker B."/>
            <person name="Wang Y."/>
        </authorList>
    </citation>
    <scope>NUCLEOTIDE SEQUENCE [LARGE SCALE GENOMIC DNA]</scope>
    <source>
        <strain evidence="10">B3_TA06</strain>
    </source>
</reference>
<dbReference type="PANTHER" id="PTHR43766">
    <property type="entry name" value="TRYPTOPHAN--TRNA LIGASE, MITOCHONDRIAL"/>
    <property type="match status" value="1"/>
</dbReference>
<evidence type="ECO:0000256" key="4">
    <source>
        <dbReference type="ARBA" id="ARBA00022840"/>
    </source>
</evidence>
<dbReference type="Proteomes" id="UP000317778">
    <property type="component" value="Unassembled WGS sequence"/>
</dbReference>
<comment type="catalytic activity">
    <reaction evidence="7 8">
        <text>tRNA(Trp) + L-tryptophan + ATP = L-tryptophyl-tRNA(Trp) + AMP + diphosphate + H(+)</text>
        <dbReference type="Rhea" id="RHEA:24080"/>
        <dbReference type="Rhea" id="RHEA-COMP:9671"/>
        <dbReference type="Rhea" id="RHEA-COMP:9705"/>
        <dbReference type="ChEBI" id="CHEBI:15378"/>
        <dbReference type="ChEBI" id="CHEBI:30616"/>
        <dbReference type="ChEBI" id="CHEBI:33019"/>
        <dbReference type="ChEBI" id="CHEBI:57912"/>
        <dbReference type="ChEBI" id="CHEBI:78442"/>
        <dbReference type="ChEBI" id="CHEBI:78535"/>
        <dbReference type="ChEBI" id="CHEBI:456215"/>
        <dbReference type="EC" id="6.1.1.2"/>
    </reaction>
</comment>
<dbReference type="HAMAP" id="MF_00140_B">
    <property type="entry name" value="Trp_tRNA_synth_B"/>
    <property type="match status" value="1"/>
</dbReference>
<dbReference type="PRINTS" id="PR01039">
    <property type="entry name" value="TRNASYNTHTRP"/>
</dbReference>
<protein>
    <recommendedName>
        <fullName evidence="8">Tryptophan--tRNA ligase</fullName>
        <ecNumber evidence="8">6.1.1.2</ecNumber>
    </recommendedName>
    <alternativeName>
        <fullName evidence="8">Tryptophanyl-tRNA synthetase</fullName>
        <shortName evidence="8">TrpRS</shortName>
    </alternativeName>
</protein>
<evidence type="ECO:0000256" key="2">
    <source>
        <dbReference type="ARBA" id="ARBA00022598"/>
    </source>
</evidence>
<dbReference type="GO" id="GO:0004830">
    <property type="term" value="F:tryptophan-tRNA ligase activity"/>
    <property type="evidence" value="ECO:0007669"/>
    <property type="project" value="UniProtKB-UniRule"/>
</dbReference>
<dbReference type="PROSITE" id="PS00178">
    <property type="entry name" value="AA_TRNA_LIGASE_I"/>
    <property type="match status" value="1"/>
</dbReference>
<dbReference type="GO" id="GO:0005829">
    <property type="term" value="C:cytosol"/>
    <property type="evidence" value="ECO:0007669"/>
    <property type="project" value="TreeGrafter"/>
</dbReference>
<dbReference type="Pfam" id="PF00579">
    <property type="entry name" value="tRNA-synt_1b"/>
    <property type="match status" value="1"/>
</dbReference>
<dbReference type="Gene3D" id="1.10.240.10">
    <property type="entry name" value="Tyrosyl-Transfer RNA Synthetase"/>
    <property type="match status" value="1"/>
</dbReference>
<proteinExistence type="inferred from homology"/>
<keyword evidence="8" id="KW-0963">Cytoplasm</keyword>
<comment type="subunit">
    <text evidence="8">Homodimer.</text>
</comment>
<name>A0A532V826_UNCT6</name>
<accession>A0A532V826</accession>
<evidence type="ECO:0000313" key="10">
    <source>
        <dbReference type="EMBL" id="TKJ43365.1"/>
    </source>
</evidence>
<feature type="short sequence motif" description="'HIGH' region" evidence="8">
    <location>
        <begin position="12"/>
        <end position="20"/>
    </location>
</feature>
<evidence type="ECO:0000256" key="6">
    <source>
        <dbReference type="ARBA" id="ARBA00023146"/>
    </source>
</evidence>
<dbReference type="SUPFAM" id="SSF52374">
    <property type="entry name" value="Nucleotidylyl transferase"/>
    <property type="match status" value="1"/>
</dbReference>
<keyword evidence="5 8" id="KW-0648">Protein biosynthesis</keyword>
<dbReference type="NCBIfam" id="TIGR00233">
    <property type="entry name" value="trpS"/>
    <property type="match status" value="1"/>
</dbReference>
<keyword evidence="3 8" id="KW-0547">Nucleotide-binding</keyword>
<dbReference type="InterPro" id="IPR001412">
    <property type="entry name" value="aa-tRNA-synth_I_CS"/>
</dbReference>
<feature type="binding site" evidence="8">
    <location>
        <begin position="147"/>
        <end position="149"/>
    </location>
    <ligand>
        <name>ATP</name>
        <dbReference type="ChEBI" id="CHEBI:30616"/>
    </ligand>
</feature>
<dbReference type="InterPro" id="IPR024109">
    <property type="entry name" value="Trp-tRNA-ligase_bac-type"/>
</dbReference>
<comment type="subcellular location">
    <subcellularLocation>
        <location evidence="8">Cytoplasm</location>
    </subcellularLocation>
</comment>
<comment type="caution">
    <text evidence="8">Lacks conserved residue(s) required for the propagation of feature annotation.</text>
</comment>
<evidence type="ECO:0000256" key="1">
    <source>
        <dbReference type="ARBA" id="ARBA00005594"/>
    </source>
</evidence>
<organism evidence="10 11">
    <name type="scientific">candidate division TA06 bacterium B3_TA06</name>
    <dbReference type="NCBI Taxonomy" id="2012487"/>
    <lineage>
        <taxon>Bacteria</taxon>
        <taxon>Bacteria division TA06</taxon>
    </lineage>
</organism>
<keyword evidence="6 8" id="KW-0030">Aminoacyl-tRNA synthetase</keyword>
<dbReference type="EC" id="6.1.1.2" evidence="8"/>
<dbReference type="InterPro" id="IPR002306">
    <property type="entry name" value="Trp-tRNA-ligase"/>
</dbReference>
<keyword evidence="4 8" id="KW-0067">ATP-binding</keyword>
<dbReference type="InterPro" id="IPR050203">
    <property type="entry name" value="Trp-tRNA_synthetase"/>
</dbReference>
<dbReference type="Gene3D" id="3.40.50.620">
    <property type="entry name" value="HUPs"/>
    <property type="match status" value="1"/>
</dbReference>
<comment type="function">
    <text evidence="8">Catalyzes the attachment of tryptophan to tRNA(Trp).</text>
</comment>
<evidence type="ECO:0000313" key="11">
    <source>
        <dbReference type="Proteomes" id="UP000317778"/>
    </source>
</evidence>
<evidence type="ECO:0000256" key="8">
    <source>
        <dbReference type="HAMAP-Rule" id="MF_00140"/>
    </source>
</evidence>
<dbReference type="InterPro" id="IPR014729">
    <property type="entry name" value="Rossmann-like_a/b/a_fold"/>
</dbReference>
<sequence length="330" mass="37279">MSRQRIFSGIQPSGRLHIGNYLGAISQFVPLQKEYECIFGIVDLHAMTQIYKSKEMSQRIINAAVNYLACGLDPNKATLMLQSGVQEHAELAWILATVTPLPWIQRVPTFKEKARQQPDNVNMGLFNYPVLMAADILIYKSVAVPVGEDQRPHLELTREIARAFNARFGSFFPEPREIIGSQARVIGLDGKNRMSKSLDNCIYLDDEPDVIREKINKQGVTDPARVKRTDPGNPDICNIFTWQEFFSSKEEQAYCAKECRKAGFGCLDCKAILIKNILAVLEPIQERQKELMANLDGVKEIIRDGTDRARQIAQATMKEVREITGLTYLS</sequence>
<dbReference type="GO" id="GO:0006436">
    <property type="term" value="P:tryptophanyl-tRNA aminoacylation"/>
    <property type="evidence" value="ECO:0007669"/>
    <property type="project" value="UniProtKB-UniRule"/>
</dbReference>
<evidence type="ECO:0000256" key="5">
    <source>
        <dbReference type="ARBA" id="ARBA00022917"/>
    </source>
</evidence>
<evidence type="ECO:0000256" key="7">
    <source>
        <dbReference type="ARBA" id="ARBA00049929"/>
    </source>
</evidence>
<dbReference type="InterPro" id="IPR002305">
    <property type="entry name" value="aa-tRNA-synth_Ic"/>
</dbReference>
<feature type="binding site" evidence="8">
    <location>
        <begin position="19"/>
        <end position="20"/>
    </location>
    <ligand>
        <name>ATP</name>
        <dbReference type="ChEBI" id="CHEBI:30616"/>
    </ligand>
</feature>
<dbReference type="FunFam" id="1.10.240.10:FF:000005">
    <property type="entry name" value="Tryptophan--tRNA ligase"/>
    <property type="match status" value="1"/>
</dbReference>
<comment type="similarity">
    <text evidence="1 8 9">Belongs to the class-I aminoacyl-tRNA synthetase family.</text>
</comment>
<evidence type="ECO:0000256" key="3">
    <source>
        <dbReference type="ARBA" id="ARBA00022741"/>
    </source>
</evidence>